<dbReference type="SUPFAM" id="SSF52777">
    <property type="entry name" value="CoA-dependent acyltransferases"/>
    <property type="match status" value="2"/>
</dbReference>
<evidence type="ECO:0000313" key="5">
    <source>
        <dbReference type="EMBL" id="GLU50152.1"/>
    </source>
</evidence>
<dbReference type="GO" id="GO:0043041">
    <property type="term" value="P:amino acid activation for nonribosomal peptide biosynthetic process"/>
    <property type="evidence" value="ECO:0007669"/>
    <property type="project" value="TreeGrafter"/>
</dbReference>
<dbReference type="Pfam" id="PF00501">
    <property type="entry name" value="AMP-binding"/>
    <property type="match status" value="1"/>
</dbReference>
<organism evidence="5 6">
    <name type="scientific">Nocardiopsis ansamitocini</name>
    <dbReference type="NCBI Taxonomy" id="1670832"/>
    <lineage>
        <taxon>Bacteria</taxon>
        <taxon>Bacillati</taxon>
        <taxon>Actinomycetota</taxon>
        <taxon>Actinomycetes</taxon>
        <taxon>Streptosporangiales</taxon>
        <taxon>Nocardiopsidaceae</taxon>
        <taxon>Nocardiopsis</taxon>
    </lineage>
</organism>
<accession>A0A9W6PAV6</accession>
<dbReference type="InterPro" id="IPR020806">
    <property type="entry name" value="PKS_PP-bd"/>
</dbReference>
<dbReference type="PROSITE" id="PS50075">
    <property type="entry name" value="CARRIER"/>
    <property type="match status" value="1"/>
</dbReference>
<reference evidence="5" key="1">
    <citation type="submission" date="2023-02" db="EMBL/GenBank/DDBJ databases">
        <title>Nocardiopsis ansamitocini NBRC 112285.</title>
        <authorList>
            <person name="Ichikawa N."/>
            <person name="Sato H."/>
            <person name="Tonouchi N."/>
        </authorList>
    </citation>
    <scope>NUCLEOTIDE SEQUENCE</scope>
    <source>
        <strain evidence="5">NBRC 112285</strain>
    </source>
</reference>
<dbReference type="SMART" id="SM00823">
    <property type="entry name" value="PKS_PP"/>
    <property type="match status" value="1"/>
</dbReference>
<proteinExistence type="predicted"/>
<dbReference type="GO" id="GO:0005737">
    <property type="term" value="C:cytoplasm"/>
    <property type="evidence" value="ECO:0007669"/>
    <property type="project" value="TreeGrafter"/>
</dbReference>
<evidence type="ECO:0000256" key="1">
    <source>
        <dbReference type="ARBA" id="ARBA00001957"/>
    </source>
</evidence>
<dbReference type="GO" id="GO:0044550">
    <property type="term" value="P:secondary metabolite biosynthetic process"/>
    <property type="evidence" value="ECO:0007669"/>
    <property type="project" value="TreeGrafter"/>
</dbReference>
<dbReference type="Gene3D" id="3.30.300.30">
    <property type="match status" value="1"/>
</dbReference>
<dbReference type="SUPFAM" id="SSF47336">
    <property type="entry name" value="ACP-like"/>
    <property type="match status" value="1"/>
</dbReference>
<keyword evidence="6" id="KW-1185">Reference proteome</keyword>
<dbReference type="PANTHER" id="PTHR45527">
    <property type="entry name" value="NONRIBOSOMAL PEPTIDE SYNTHETASE"/>
    <property type="match status" value="1"/>
</dbReference>
<dbReference type="NCBIfam" id="TIGR01733">
    <property type="entry name" value="AA-adenyl-dom"/>
    <property type="match status" value="1"/>
</dbReference>
<dbReference type="PANTHER" id="PTHR45527:SF1">
    <property type="entry name" value="FATTY ACID SYNTHASE"/>
    <property type="match status" value="1"/>
</dbReference>
<evidence type="ECO:0000313" key="6">
    <source>
        <dbReference type="Proteomes" id="UP001165092"/>
    </source>
</evidence>
<gene>
    <name evidence="5" type="ORF">Nans01_45030</name>
</gene>
<keyword evidence="3" id="KW-0597">Phosphoprotein</keyword>
<feature type="domain" description="Carrier" evidence="4">
    <location>
        <begin position="995"/>
        <end position="1070"/>
    </location>
</feature>
<dbReference type="InterPro" id="IPR006162">
    <property type="entry name" value="Ppantetheine_attach_site"/>
</dbReference>
<dbReference type="FunFam" id="3.40.50.12780:FF:000012">
    <property type="entry name" value="Non-ribosomal peptide synthetase"/>
    <property type="match status" value="1"/>
</dbReference>
<dbReference type="CDD" id="cd19531">
    <property type="entry name" value="LCL_NRPS-like"/>
    <property type="match status" value="1"/>
</dbReference>
<protein>
    <submittedName>
        <fullName evidence="5">Non-ribosomal peptide synthetase</fullName>
    </submittedName>
</protein>
<dbReference type="Gene3D" id="3.30.559.10">
    <property type="entry name" value="Chloramphenicol acetyltransferase-like domain"/>
    <property type="match status" value="1"/>
</dbReference>
<dbReference type="RefSeq" id="WP_285761692.1">
    <property type="nucleotide sequence ID" value="NZ_BSQG01000012.1"/>
</dbReference>
<dbReference type="Proteomes" id="UP001165092">
    <property type="component" value="Unassembled WGS sequence"/>
</dbReference>
<dbReference type="InterPro" id="IPR000873">
    <property type="entry name" value="AMP-dep_synth/lig_dom"/>
</dbReference>
<name>A0A9W6PAV6_9ACTN</name>
<dbReference type="FunFam" id="1.10.1200.10:FF:000005">
    <property type="entry name" value="Nonribosomal peptide synthetase 1"/>
    <property type="match status" value="1"/>
</dbReference>
<dbReference type="CDD" id="cd17646">
    <property type="entry name" value="A_NRPS_AB3403-like"/>
    <property type="match status" value="1"/>
</dbReference>
<dbReference type="Gene3D" id="2.30.38.10">
    <property type="entry name" value="Luciferase, Domain 3"/>
    <property type="match status" value="1"/>
</dbReference>
<dbReference type="AlphaFoldDB" id="A0A9W6PAV6"/>
<dbReference type="Gene3D" id="3.40.50.1820">
    <property type="entry name" value="alpha/beta hydrolase"/>
    <property type="match status" value="1"/>
</dbReference>
<dbReference type="InterPro" id="IPR029058">
    <property type="entry name" value="AB_hydrolase_fold"/>
</dbReference>
<sequence length="1086" mass="119507">MRLQFTENQRRMLNRLLDENGIAKAPDEIRPWTGDRSCAPLSFGQERLFYFDQLHPGSAAYHVCGALRLCGALDTDALQAAVHQLVVRHEVLRTGFTDGAGAPHQVVYSSEQSRVDIHQSDIDSDRVRDRVAELARTGFDLARPPLVRAELLRLRDSERPEWVLVLCVHHIVVDGWSLGLLIDELSETYAALHADRPPRLPELTVQYVDFAVWQRERLTEAILADQLNFWREELVDLPAGDLPTDRPRPARRSYAGDVVPFRVPPQVVSSLRGVADGIRATLFMVLLSALSVVLGRWANTPDVVIGTPLAGRQRSEFERVAGFFVNTIPLRIRFDDNQSFRELLANIREICTRAYTHQDVPFEQIINELQPDRDESGQTSLARHWIVLHNTQPPKFQLPDLECAVEPALVGSVRCDLSFQLVPCAEGGLDGWLEFSTELFDPPTAHRLATAFLTVLAAVAADPDVVVAELPVMPAEVLDELLRLSTIEIPVRQGAPDIAGRFEAHRDAAPDATAVIEPSGPITYRELEERANRVAHLLRARGIGVEDRVGVCLEGGADLAAALLGIYKVGAAYLPIHPGYPQARLTQLIAEGEPRLVITSAEPAGLFADHSVAVLPDDVEQYPVDRPPRAVPPVDATAYCLFTSGSTGRPKGVLGTYRGLLNRLDGMQQEYRITADDRVLQKAPIGFDVSLWEMLWPLTQGASAVSVRPGGHRDPDHLHEVVERHQVTVCHFVPSMWQEFVSGPTHACLRLLLSGGERTTVDLAEHILERYPDAVLYNQYGPTEAAIDVTAGRISAPSKDGVPIGRPVPGSRVHVLDDRLRPQPAGVPGELYIGGPQLARGYFDQPGQTADRFVPDPYAATPGERLYATGDRARLSPDGAIEFLGRSDSQVKISGNRVETGEVEAVLRNHPDVVRALVAVRAESEPVRLVAYVSGSTALTGPGLSRYLAERLPGPMVPAHVVVLDEWPLGPHNKVDTNALPDPEGWRAPVDDHVGPRNPLEQKVADIFSELLQREQVDVHDSFLELGGHSLLAIRAIARIRAACDVSLRIGEFFQAPDVASVARLIERRKPEPHVATAPIPRIDRS</sequence>
<dbReference type="GO" id="GO:0008610">
    <property type="term" value="P:lipid biosynthetic process"/>
    <property type="evidence" value="ECO:0007669"/>
    <property type="project" value="UniProtKB-ARBA"/>
</dbReference>
<evidence type="ECO:0000256" key="2">
    <source>
        <dbReference type="ARBA" id="ARBA00022450"/>
    </source>
</evidence>
<evidence type="ECO:0000259" key="4">
    <source>
        <dbReference type="PROSITE" id="PS50075"/>
    </source>
</evidence>
<dbReference type="InterPro" id="IPR001242">
    <property type="entry name" value="Condensation_dom"/>
</dbReference>
<keyword evidence="2" id="KW-0596">Phosphopantetheine</keyword>
<dbReference type="Pfam" id="PF00550">
    <property type="entry name" value="PP-binding"/>
    <property type="match status" value="1"/>
</dbReference>
<dbReference type="GO" id="GO:0003824">
    <property type="term" value="F:catalytic activity"/>
    <property type="evidence" value="ECO:0007669"/>
    <property type="project" value="InterPro"/>
</dbReference>
<evidence type="ECO:0000256" key="3">
    <source>
        <dbReference type="ARBA" id="ARBA00022553"/>
    </source>
</evidence>
<dbReference type="InterPro" id="IPR009081">
    <property type="entry name" value="PP-bd_ACP"/>
</dbReference>
<dbReference type="InterPro" id="IPR023213">
    <property type="entry name" value="CAT-like_dom_sf"/>
</dbReference>
<dbReference type="InterPro" id="IPR036736">
    <property type="entry name" value="ACP-like_sf"/>
</dbReference>
<dbReference type="EMBL" id="BSQG01000012">
    <property type="protein sequence ID" value="GLU50152.1"/>
    <property type="molecule type" value="Genomic_DNA"/>
</dbReference>
<dbReference type="SUPFAM" id="SSF56801">
    <property type="entry name" value="Acetyl-CoA synthetase-like"/>
    <property type="match status" value="1"/>
</dbReference>
<dbReference type="Gene3D" id="3.30.559.30">
    <property type="entry name" value="Nonribosomal peptide synthetase, condensation domain"/>
    <property type="match status" value="1"/>
</dbReference>
<dbReference type="PROSITE" id="PS00012">
    <property type="entry name" value="PHOSPHOPANTETHEINE"/>
    <property type="match status" value="1"/>
</dbReference>
<dbReference type="Gene3D" id="3.40.50.980">
    <property type="match status" value="2"/>
</dbReference>
<dbReference type="InterPro" id="IPR045851">
    <property type="entry name" value="AMP-bd_C_sf"/>
</dbReference>
<dbReference type="GO" id="GO:0031177">
    <property type="term" value="F:phosphopantetheine binding"/>
    <property type="evidence" value="ECO:0007669"/>
    <property type="project" value="InterPro"/>
</dbReference>
<comment type="cofactor">
    <cofactor evidence="1">
        <name>pantetheine 4'-phosphate</name>
        <dbReference type="ChEBI" id="CHEBI:47942"/>
    </cofactor>
</comment>
<dbReference type="Pfam" id="PF00668">
    <property type="entry name" value="Condensation"/>
    <property type="match status" value="1"/>
</dbReference>
<dbReference type="InterPro" id="IPR010071">
    <property type="entry name" value="AA_adenyl_dom"/>
</dbReference>
<comment type="caution">
    <text evidence="5">The sequence shown here is derived from an EMBL/GenBank/DDBJ whole genome shotgun (WGS) entry which is preliminary data.</text>
</comment>